<protein>
    <submittedName>
        <fullName evidence="1">Uncharacterized protein</fullName>
    </submittedName>
</protein>
<dbReference type="Proteomes" id="UP000030832">
    <property type="component" value="Unassembled WGS sequence"/>
</dbReference>
<sequence length="84" mass="8674">MLFLGGPFTGVSFGGGTESPGAEVGYGTAAAPASKYYGVGVDYADPVTAYEYGIPTSEYPTSTTEDEFAFVVVLFILLVTNGLT</sequence>
<proteinExistence type="predicted"/>
<dbReference type="RefSeq" id="WP_034625092.1">
    <property type="nucleotide sequence ID" value="NZ_JRJU01000001.1"/>
</dbReference>
<accession>A0A0B0IM38</accession>
<evidence type="ECO:0000313" key="2">
    <source>
        <dbReference type="Proteomes" id="UP000030832"/>
    </source>
</evidence>
<reference evidence="1 2" key="1">
    <citation type="submission" date="2014-09" db="EMBL/GenBank/DDBJ databases">
        <title>Genome sequencing and annotation of Bacillus Okhensis strain Kh10-101T.</title>
        <authorList>
            <person name="Prakash J.S."/>
        </authorList>
    </citation>
    <scope>NUCLEOTIDE SEQUENCE [LARGE SCALE GENOMIC DNA]</scope>
    <source>
        <strain evidence="2">Kh10-101T</strain>
    </source>
</reference>
<dbReference type="EMBL" id="JRJU01000001">
    <property type="protein sequence ID" value="KHF41917.1"/>
    <property type="molecule type" value="Genomic_DNA"/>
</dbReference>
<gene>
    <name evidence="1" type="ORF">LQ50_01095</name>
</gene>
<evidence type="ECO:0000313" key="1">
    <source>
        <dbReference type="EMBL" id="KHF41917.1"/>
    </source>
</evidence>
<comment type="caution">
    <text evidence="1">The sequence shown here is derived from an EMBL/GenBank/DDBJ whole genome shotgun (WGS) entry which is preliminary data.</text>
</comment>
<dbReference type="AlphaFoldDB" id="A0A0B0IM38"/>
<organism evidence="1 2">
    <name type="scientific">Halalkalibacter okhensis</name>
    <dbReference type="NCBI Taxonomy" id="333138"/>
    <lineage>
        <taxon>Bacteria</taxon>
        <taxon>Bacillati</taxon>
        <taxon>Bacillota</taxon>
        <taxon>Bacilli</taxon>
        <taxon>Bacillales</taxon>
        <taxon>Bacillaceae</taxon>
        <taxon>Halalkalibacter</taxon>
    </lineage>
</organism>
<name>A0A0B0IM38_9BACI</name>
<keyword evidence="2" id="KW-1185">Reference proteome</keyword>